<dbReference type="InterPro" id="IPR013196">
    <property type="entry name" value="HTH_11"/>
</dbReference>
<dbReference type="EMBL" id="SACR01000005">
    <property type="protein sequence ID" value="RVU44531.1"/>
    <property type="molecule type" value="Genomic_DNA"/>
</dbReference>
<sequence length="337" mass="35698">MRSSRLLSILLRLQLRGRVTAAELAREFEVAVRTVYRDLDALSAAGVPLRADRGRGGGIVLPPGWRTELTGLTALEARSVPLAGLAGAARDLGLAGEAADVQLKLLASLPPDAAADAGRIAERFHVDPLPWYHRAEPLPLLPALAGAVWQGLRVRIGYESWSGAVERTLSPLGLVLKGGLWYLAASAGGRGAAAGPRTYRVSGIQRLRVLKLPARRPAGFVLAAHWPVSVADFEARLMQGRATVLISDEGLRILRSVLPAAADEALRTQRKAARPGWVQAEIPTEAEAYAARQLLRLGTEVEVLAPPALRAALAREAAAVARAHRGPALRSAPGSPA</sequence>
<dbReference type="PANTHER" id="PTHR34580">
    <property type="match status" value="1"/>
</dbReference>
<dbReference type="Pfam" id="PF08279">
    <property type="entry name" value="HTH_11"/>
    <property type="match status" value="1"/>
</dbReference>
<dbReference type="PIRSF" id="PIRSF016838">
    <property type="entry name" value="PafC"/>
    <property type="match status" value="1"/>
</dbReference>
<dbReference type="SUPFAM" id="SSF46785">
    <property type="entry name" value="Winged helix' DNA-binding domain"/>
    <property type="match status" value="1"/>
</dbReference>
<dbReference type="InterPro" id="IPR026881">
    <property type="entry name" value="WYL_dom"/>
</dbReference>
<dbReference type="InterPro" id="IPR036388">
    <property type="entry name" value="WH-like_DNA-bd_sf"/>
</dbReference>
<feature type="domain" description="HTH deoR-type" evidence="3">
    <location>
        <begin position="2"/>
        <end position="60"/>
    </location>
</feature>
<name>A0A437RCL7_9BURK</name>
<dbReference type="RefSeq" id="WP_128230076.1">
    <property type="nucleotide sequence ID" value="NZ_SACR01000005.1"/>
</dbReference>
<evidence type="ECO:0000313" key="4">
    <source>
        <dbReference type="EMBL" id="RVU44531.1"/>
    </source>
</evidence>
<organism evidence="4 5">
    <name type="scientific">Rubrivivax rivuli</name>
    <dbReference type="NCBI Taxonomy" id="1862385"/>
    <lineage>
        <taxon>Bacteria</taxon>
        <taxon>Pseudomonadati</taxon>
        <taxon>Pseudomonadota</taxon>
        <taxon>Betaproteobacteria</taxon>
        <taxon>Burkholderiales</taxon>
        <taxon>Sphaerotilaceae</taxon>
        <taxon>Rubrivivax</taxon>
    </lineage>
</organism>
<dbReference type="InterPro" id="IPR057727">
    <property type="entry name" value="WCX_dom"/>
</dbReference>
<gene>
    <name evidence="4" type="ORF">EOE66_17870</name>
</gene>
<dbReference type="Proteomes" id="UP000285575">
    <property type="component" value="Unassembled WGS sequence"/>
</dbReference>
<proteinExistence type="predicted"/>
<evidence type="ECO:0000313" key="5">
    <source>
        <dbReference type="Proteomes" id="UP000285575"/>
    </source>
</evidence>
<protein>
    <submittedName>
        <fullName evidence="4">WYL domain-containing protein</fullName>
    </submittedName>
</protein>
<dbReference type="InterPro" id="IPR051534">
    <property type="entry name" value="CBASS_pafABC_assoc_protein"/>
</dbReference>
<evidence type="ECO:0000256" key="1">
    <source>
        <dbReference type="ARBA" id="ARBA00023015"/>
    </source>
</evidence>
<dbReference type="Pfam" id="PF25583">
    <property type="entry name" value="WCX"/>
    <property type="match status" value="1"/>
</dbReference>
<dbReference type="AlphaFoldDB" id="A0A437RCL7"/>
<keyword evidence="5" id="KW-1185">Reference proteome</keyword>
<dbReference type="InterPro" id="IPR028349">
    <property type="entry name" value="PafC-like"/>
</dbReference>
<dbReference type="PANTHER" id="PTHR34580:SF1">
    <property type="entry name" value="PROTEIN PAFC"/>
    <property type="match status" value="1"/>
</dbReference>
<dbReference type="PROSITE" id="PS51000">
    <property type="entry name" value="HTH_DEOR_2"/>
    <property type="match status" value="1"/>
</dbReference>
<dbReference type="InterPro" id="IPR036390">
    <property type="entry name" value="WH_DNA-bd_sf"/>
</dbReference>
<comment type="caution">
    <text evidence="4">The sequence shown here is derived from an EMBL/GenBank/DDBJ whole genome shotgun (WGS) entry which is preliminary data.</text>
</comment>
<reference evidence="4 5" key="1">
    <citation type="submission" date="2019-01" db="EMBL/GenBank/DDBJ databases">
        <authorList>
            <person name="Chen W.-M."/>
        </authorList>
    </citation>
    <scope>NUCLEOTIDE SEQUENCE [LARGE SCALE GENOMIC DNA]</scope>
    <source>
        <strain evidence="4 5">KYPY4</strain>
    </source>
</reference>
<dbReference type="Gene3D" id="1.10.10.10">
    <property type="entry name" value="Winged helix-like DNA-binding domain superfamily/Winged helix DNA-binding domain"/>
    <property type="match status" value="1"/>
</dbReference>
<evidence type="ECO:0000256" key="2">
    <source>
        <dbReference type="ARBA" id="ARBA00023163"/>
    </source>
</evidence>
<accession>A0A437RCL7</accession>
<dbReference type="GO" id="GO:0003700">
    <property type="term" value="F:DNA-binding transcription factor activity"/>
    <property type="evidence" value="ECO:0007669"/>
    <property type="project" value="InterPro"/>
</dbReference>
<dbReference type="PROSITE" id="PS52050">
    <property type="entry name" value="WYL"/>
    <property type="match status" value="1"/>
</dbReference>
<keyword evidence="1" id="KW-0805">Transcription regulation</keyword>
<evidence type="ECO:0000259" key="3">
    <source>
        <dbReference type="PROSITE" id="PS51000"/>
    </source>
</evidence>
<keyword evidence="2" id="KW-0804">Transcription</keyword>
<dbReference type="InterPro" id="IPR001034">
    <property type="entry name" value="DeoR_HTH"/>
</dbReference>
<dbReference type="OrthoDB" id="9807255at2"/>
<dbReference type="Pfam" id="PF13280">
    <property type="entry name" value="WYL"/>
    <property type="match status" value="1"/>
</dbReference>